<dbReference type="Proteomes" id="UP001044222">
    <property type="component" value="Chromosome 17"/>
</dbReference>
<evidence type="ECO:0000256" key="1">
    <source>
        <dbReference type="SAM" id="MobiDB-lite"/>
    </source>
</evidence>
<protein>
    <submittedName>
        <fullName evidence="2">Uncharacterized protein</fullName>
    </submittedName>
</protein>
<evidence type="ECO:0000313" key="2">
    <source>
        <dbReference type="EMBL" id="KAG5832159.1"/>
    </source>
</evidence>
<dbReference type="AlphaFoldDB" id="A0A9D3LKM3"/>
<gene>
    <name evidence="2" type="ORF">ANANG_G00288140</name>
</gene>
<reference evidence="2" key="1">
    <citation type="submission" date="2021-01" db="EMBL/GenBank/DDBJ databases">
        <title>A chromosome-scale assembly of European eel, Anguilla anguilla.</title>
        <authorList>
            <person name="Henkel C."/>
            <person name="Jong-Raadsen S.A."/>
            <person name="Dufour S."/>
            <person name="Weltzien F.-A."/>
            <person name="Palstra A.P."/>
            <person name="Pelster B."/>
            <person name="Spaink H.P."/>
            <person name="Van Den Thillart G.E."/>
            <person name="Jansen H."/>
            <person name="Zahm M."/>
            <person name="Klopp C."/>
            <person name="Cedric C."/>
            <person name="Louis A."/>
            <person name="Berthelot C."/>
            <person name="Parey E."/>
            <person name="Roest Crollius H."/>
            <person name="Montfort J."/>
            <person name="Robinson-Rechavi M."/>
            <person name="Bucao C."/>
            <person name="Bouchez O."/>
            <person name="Gislard M."/>
            <person name="Lluch J."/>
            <person name="Milhes M."/>
            <person name="Lampietro C."/>
            <person name="Lopez Roques C."/>
            <person name="Donnadieu C."/>
            <person name="Braasch I."/>
            <person name="Desvignes T."/>
            <person name="Postlethwait J."/>
            <person name="Bobe J."/>
            <person name="Guiguen Y."/>
            <person name="Dirks R."/>
        </authorList>
    </citation>
    <scope>NUCLEOTIDE SEQUENCE</scope>
    <source>
        <strain evidence="2">Tag_6206</strain>
        <tissue evidence="2">Liver</tissue>
    </source>
</reference>
<proteinExistence type="predicted"/>
<evidence type="ECO:0000313" key="3">
    <source>
        <dbReference type="Proteomes" id="UP001044222"/>
    </source>
</evidence>
<accession>A0A9D3LKM3</accession>
<sequence length="101" mass="11076">MLARIFIPRKHRERFDEVVSQSLVGRIRRGKSLSELSQNRLRRSRSEGHPQRLLVSTRASSVPRTAVESGIVPRPAASGKPPPSSPGTPLLWPLPPPAAGQ</sequence>
<feature type="compositionally biased region" description="Pro residues" evidence="1">
    <location>
        <begin position="80"/>
        <end position="101"/>
    </location>
</feature>
<organism evidence="2 3">
    <name type="scientific">Anguilla anguilla</name>
    <name type="common">European freshwater eel</name>
    <name type="synonym">Muraena anguilla</name>
    <dbReference type="NCBI Taxonomy" id="7936"/>
    <lineage>
        <taxon>Eukaryota</taxon>
        <taxon>Metazoa</taxon>
        <taxon>Chordata</taxon>
        <taxon>Craniata</taxon>
        <taxon>Vertebrata</taxon>
        <taxon>Euteleostomi</taxon>
        <taxon>Actinopterygii</taxon>
        <taxon>Neopterygii</taxon>
        <taxon>Teleostei</taxon>
        <taxon>Anguilliformes</taxon>
        <taxon>Anguillidae</taxon>
        <taxon>Anguilla</taxon>
    </lineage>
</organism>
<feature type="region of interest" description="Disordered" evidence="1">
    <location>
        <begin position="35"/>
        <end position="101"/>
    </location>
</feature>
<comment type="caution">
    <text evidence="2">The sequence shown here is derived from an EMBL/GenBank/DDBJ whole genome shotgun (WGS) entry which is preliminary data.</text>
</comment>
<keyword evidence="3" id="KW-1185">Reference proteome</keyword>
<dbReference type="EMBL" id="JAFIRN010000017">
    <property type="protein sequence ID" value="KAG5832159.1"/>
    <property type="molecule type" value="Genomic_DNA"/>
</dbReference>
<name>A0A9D3LKM3_ANGAN</name>